<reference evidence="3" key="1">
    <citation type="submission" date="2022-02" db="EMBL/GenBank/DDBJ databases">
        <authorList>
            <person name="Henning P.M."/>
            <person name="McCubbin A.G."/>
            <person name="Shore J.S."/>
        </authorList>
    </citation>
    <scope>NUCLEOTIDE SEQUENCE</scope>
    <source>
        <strain evidence="3">F60SS</strain>
        <tissue evidence="3">Leaves</tissue>
    </source>
</reference>
<dbReference type="Proteomes" id="UP001141552">
    <property type="component" value="Unassembled WGS sequence"/>
</dbReference>
<dbReference type="Pfam" id="PF00161">
    <property type="entry name" value="RIP"/>
    <property type="match status" value="1"/>
</dbReference>
<keyword evidence="1" id="KW-0378">Hydrolase</keyword>
<dbReference type="InterPro" id="IPR036041">
    <property type="entry name" value="Ribosome-inact_prot_sf"/>
</dbReference>
<dbReference type="OrthoDB" id="1704365at2759"/>
<evidence type="ECO:0000256" key="2">
    <source>
        <dbReference type="SAM" id="SignalP"/>
    </source>
</evidence>
<dbReference type="GO" id="GO:0017148">
    <property type="term" value="P:negative regulation of translation"/>
    <property type="evidence" value="ECO:0007669"/>
    <property type="project" value="UniProtKB-KW"/>
</dbReference>
<reference evidence="3" key="2">
    <citation type="journal article" date="2023" name="Plants (Basel)">
        <title>Annotation of the Turnera subulata (Passifloraceae) Draft Genome Reveals the S-Locus Evolved after the Divergence of Turneroideae from Passifloroideae in a Stepwise Manner.</title>
        <authorList>
            <person name="Henning P.M."/>
            <person name="Roalson E.H."/>
            <person name="Mir W."/>
            <person name="McCubbin A.G."/>
            <person name="Shore J.S."/>
        </authorList>
    </citation>
    <scope>NUCLEOTIDE SEQUENCE</scope>
    <source>
        <strain evidence="3">F60SS</strain>
    </source>
</reference>
<keyword evidence="1" id="KW-0611">Plant defense</keyword>
<evidence type="ECO:0000256" key="1">
    <source>
        <dbReference type="RuleBase" id="RU004915"/>
    </source>
</evidence>
<dbReference type="AlphaFoldDB" id="A0A9Q0GFE8"/>
<gene>
    <name evidence="3" type="ORF">Tsubulata_011479</name>
</gene>
<dbReference type="Gene3D" id="4.10.470.10">
    <property type="entry name" value="Ricin (A Subunit), domain 2"/>
    <property type="match status" value="1"/>
</dbReference>
<dbReference type="InterPro" id="IPR016138">
    <property type="entry name" value="Ribosome_inactivat_prot_sub1"/>
</dbReference>
<evidence type="ECO:0000313" key="4">
    <source>
        <dbReference type="Proteomes" id="UP001141552"/>
    </source>
</evidence>
<organism evidence="3 4">
    <name type="scientific">Turnera subulata</name>
    <dbReference type="NCBI Taxonomy" id="218843"/>
    <lineage>
        <taxon>Eukaryota</taxon>
        <taxon>Viridiplantae</taxon>
        <taxon>Streptophyta</taxon>
        <taxon>Embryophyta</taxon>
        <taxon>Tracheophyta</taxon>
        <taxon>Spermatophyta</taxon>
        <taxon>Magnoliopsida</taxon>
        <taxon>eudicotyledons</taxon>
        <taxon>Gunneridae</taxon>
        <taxon>Pentapetalae</taxon>
        <taxon>rosids</taxon>
        <taxon>fabids</taxon>
        <taxon>Malpighiales</taxon>
        <taxon>Passifloraceae</taxon>
        <taxon>Turnera</taxon>
    </lineage>
</organism>
<keyword evidence="1" id="KW-0652">Protein synthesis inhibitor</keyword>
<dbReference type="EC" id="3.2.2.22" evidence="1"/>
<sequence length="323" mass="35901">MTKLVAVLFVWVCLILVVGSYSGGAARVIEPSSTRVVEVVEEPGEEDGLLNKKFPSNVVFEIDRNTLVAPYKTFIATVRDYLKSETIRGFPSMNRQLVTGTDRYGLIKVQIRGSPVSVTLVIDINNLYLVGFGAKNPNADPADAFYYLTYSAQNPDGYADAVALFGRTTQPVRLRYEGSYLQLGDRSRVPLGRQPFIDAIQKFYEHRNPNDLKASFLVVVQMIPEAVRSGYVTNFVGDKFNNPAPASVTVTDVENNWSKLSKAVRDAAANGNLQQTIRLSGLEPITTLRQIQNYQLVSLLLPERPRSFSDDFDCCSTSRIQTI</sequence>
<dbReference type="InterPro" id="IPR001574">
    <property type="entry name" value="Ribosome_inactivat_prot"/>
</dbReference>
<dbReference type="PANTHER" id="PTHR33453">
    <property type="match status" value="1"/>
</dbReference>
<keyword evidence="4" id="KW-1185">Reference proteome</keyword>
<dbReference type="InterPro" id="IPR017989">
    <property type="entry name" value="Ribosome_inactivat_1/2"/>
</dbReference>
<keyword evidence="1" id="KW-0800">Toxin</keyword>
<protein>
    <recommendedName>
        <fullName evidence="1">rRNA N-glycosylase</fullName>
        <ecNumber evidence="1">3.2.2.22</ecNumber>
    </recommendedName>
</protein>
<keyword evidence="2" id="KW-0732">Signal</keyword>
<evidence type="ECO:0000313" key="3">
    <source>
        <dbReference type="EMBL" id="KAJ4849229.1"/>
    </source>
</evidence>
<dbReference type="GO" id="GO:0030598">
    <property type="term" value="F:rRNA N-glycosylase activity"/>
    <property type="evidence" value="ECO:0007669"/>
    <property type="project" value="UniProtKB-EC"/>
</dbReference>
<comment type="similarity">
    <text evidence="1">Belongs to the ribosome-inactivating protein family.</text>
</comment>
<comment type="catalytic activity">
    <reaction evidence="1">
        <text>Endohydrolysis of the N-glycosidic bond at one specific adenosine on the 28S rRNA.</text>
        <dbReference type="EC" id="3.2.2.22"/>
    </reaction>
</comment>
<name>A0A9Q0GFE8_9ROSI</name>
<dbReference type="GO" id="GO:0006952">
    <property type="term" value="P:defense response"/>
    <property type="evidence" value="ECO:0007669"/>
    <property type="project" value="UniProtKB-KW"/>
</dbReference>
<dbReference type="SUPFAM" id="SSF56371">
    <property type="entry name" value="Ribosome inactivating proteins (RIP)"/>
    <property type="match status" value="1"/>
</dbReference>
<dbReference type="PRINTS" id="PR00396">
    <property type="entry name" value="SHIGARICIN"/>
</dbReference>
<feature type="signal peptide" evidence="2">
    <location>
        <begin position="1"/>
        <end position="20"/>
    </location>
</feature>
<accession>A0A9Q0GFE8</accession>
<dbReference type="GO" id="GO:0090729">
    <property type="term" value="F:toxin activity"/>
    <property type="evidence" value="ECO:0007669"/>
    <property type="project" value="UniProtKB-KW"/>
</dbReference>
<dbReference type="PANTHER" id="PTHR33453:SF34">
    <property type="entry name" value="RIBOSOME-INACTIVATING PROTEIN"/>
    <property type="match status" value="1"/>
</dbReference>
<proteinExistence type="inferred from homology"/>
<dbReference type="EMBL" id="JAKUCV010000669">
    <property type="protein sequence ID" value="KAJ4849229.1"/>
    <property type="molecule type" value="Genomic_DNA"/>
</dbReference>
<dbReference type="InterPro" id="IPR016139">
    <property type="entry name" value="Ribosome_inactivat_prot_sub2"/>
</dbReference>
<dbReference type="Gene3D" id="3.40.420.10">
    <property type="entry name" value="Ricin (A subunit), domain 1"/>
    <property type="match status" value="1"/>
</dbReference>
<comment type="caution">
    <text evidence="3">The sequence shown here is derived from an EMBL/GenBank/DDBJ whole genome shotgun (WGS) entry which is preliminary data.</text>
</comment>
<feature type="chain" id="PRO_5040136411" description="rRNA N-glycosylase" evidence="2">
    <location>
        <begin position="21"/>
        <end position="323"/>
    </location>
</feature>